<keyword evidence="7" id="KW-1185">Reference proteome</keyword>
<evidence type="ECO:0000256" key="5">
    <source>
        <dbReference type="SAM" id="MobiDB-lite"/>
    </source>
</evidence>
<proteinExistence type="inferred from homology"/>
<comment type="caution">
    <text evidence="6">The sequence shown here is derived from an EMBL/GenBank/DDBJ whole genome shotgun (WGS) entry which is preliminary data.</text>
</comment>
<keyword evidence="3" id="KW-0809">Transit peptide</keyword>
<protein>
    <recommendedName>
        <fullName evidence="8">ATP synthase mitochondrial F1 complex assembly factor 1</fullName>
    </recommendedName>
</protein>
<dbReference type="InterPro" id="IPR010591">
    <property type="entry name" value="ATP11"/>
</dbReference>
<keyword evidence="4" id="KW-0496">Mitochondrion</keyword>
<reference evidence="6" key="1">
    <citation type="journal article" date="2023" name="bioRxiv">
        <title>Scaffold-level genome assemblies of two parasitoid biocontrol wasps reveal the parthenogenesis mechanism and an associated novel virus.</title>
        <authorList>
            <person name="Inwood S."/>
            <person name="Skelly J."/>
            <person name="Guhlin J."/>
            <person name="Harrop T."/>
            <person name="Goldson S."/>
            <person name="Dearden P."/>
        </authorList>
    </citation>
    <scope>NUCLEOTIDE SEQUENCE</scope>
    <source>
        <strain evidence="6">Lincoln</strain>
        <tissue evidence="6">Whole body</tissue>
    </source>
</reference>
<evidence type="ECO:0000313" key="7">
    <source>
        <dbReference type="Proteomes" id="UP001168972"/>
    </source>
</evidence>
<dbReference type="GO" id="GO:0033615">
    <property type="term" value="P:mitochondrial proton-transporting ATP synthase complex assembly"/>
    <property type="evidence" value="ECO:0007669"/>
    <property type="project" value="TreeGrafter"/>
</dbReference>
<dbReference type="PANTHER" id="PTHR13126:SF0">
    <property type="entry name" value="ATP SYNTHASE MITOCHONDRIAL F1 COMPLEX ASSEMBLY FACTOR 1"/>
    <property type="match status" value="1"/>
</dbReference>
<evidence type="ECO:0000313" key="6">
    <source>
        <dbReference type="EMBL" id="KAK0162549.1"/>
    </source>
</evidence>
<feature type="region of interest" description="Disordered" evidence="5">
    <location>
        <begin position="35"/>
        <end position="70"/>
    </location>
</feature>
<evidence type="ECO:0000256" key="2">
    <source>
        <dbReference type="ARBA" id="ARBA00009116"/>
    </source>
</evidence>
<dbReference type="Proteomes" id="UP001168972">
    <property type="component" value="Unassembled WGS sequence"/>
</dbReference>
<dbReference type="GO" id="GO:0005739">
    <property type="term" value="C:mitochondrion"/>
    <property type="evidence" value="ECO:0007669"/>
    <property type="project" value="UniProtKB-SubCell"/>
</dbReference>
<comment type="subcellular location">
    <subcellularLocation>
        <location evidence="1">Mitochondrion</location>
    </subcellularLocation>
</comment>
<dbReference type="AlphaFoldDB" id="A0AA39KI50"/>
<accession>A0AA39KI50</accession>
<evidence type="ECO:0000256" key="4">
    <source>
        <dbReference type="ARBA" id="ARBA00023128"/>
    </source>
</evidence>
<evidence type="ECO:0000256" key="3">
    <source>
        <dbReference type="ARBA" id="ARBA00022946"/>
    </source>
</evidence>
<name>A0AA39KI50_MICHY</name>
<dbReference type="Pfam" id="PF06644">
    <property type="entry name" value="ATP11"/>
    <property type="match status" value="1"/>
</dbReference>
<gene>
    <name evidence="6" type="ORF">PV327_006317</name>
</gene>
<evidence type="ECO:0000256" key="1">
    <source>
        <dbReference type="ARBA" id="ARBA00004173"/>
    </source>
</evidence>
<evidence type="ECO:0008006" key="8">
    <source>
        <dbReference type="Google" id="ProtNLM"/>
    </source>
</evidence>
<dbReference type="PANTHER" id="PTHR13126">
    <property type="entry name" value="CHAPERONE ATP11"/>
    <property type="match status" value="1"/>
</dbReference>
<comment type="similarity">
    <text evidence="2">Belongs to the ATP11 family.</text>
</comment>
<dbReference type="EMBL" id="JAQQBR010001833">
    <property type="protein sequence ID" value="KAK0162549.1"/>
    <property type="molecule type" value="Genomic_DNA"/>
</dbReference>
<sequence length="252" mass="29193">MVWLTNNPYFDKYAASIARLQQTNPDEFFSRIETHEKKHKHKSTSDTKQQSTTTSNPQSAKPPLSPSIPRVSSAKLSDVMKLELLENKGKQDIIDIWLDYHKTRDCICGVMEPKIFDTMFEKGAKYSTFILPLPRKNGYEFILSQFFGTEVHMTQLLSYQTHLENAPECLKMIHYTDLRESKDIILMKGEFDTNILNAQEAQCLANELQLYYAQNNPERIKLLEIFTNTPDKFKHMDLISQLETINLMSSNS</sequence>
<feature type="compositionally biased region" description="Low complexity" evidence="5">
    <location>
        <begin position="46"/>
        <end position="55"/>
    </location>
</feature>
<reference evidence="6" key="2">
    <citation type="submission" date="2023-03" db="EMBL/GenBank/DDBJ databases">
        <authorList>
            <person name="Inwood S.N."/>
            <person name="Skelly J.G."/>
            <person name="Guhlin J."/>
            <person name="Harrop T.W.R."/>
            <person name="Goldson S.G."/>
            <person name="Dearden P.K."/>
        </authorList>
    </citation>
    <scope>NUCLEOTIDE SEQUENCE</scope>
    <source>
        <strain evidence="6">Lincoln</strain>
        <tissue evidence="6">Whole body</tissue>
    </source>
</reference>
<organism evidence="6 7">
    <name type="scientific">Microctonus hyperodae</name>
    <name type="common">Parasitoid wasp</name>
    <dbReference type="NCBI Taxonomy" id="165561"/>
    <lineage>
        <taxon>Eukaryota</taxon>
        <taxon>Metazoa</taxon>
        <taxon>Ecdysozoa</taxon>
        <taxon>Arthropoda</taxon>
        <taxon>Hexapoda</taxon>
        <taxon>Insecta</taxon>
        <taxon>Pterygota</taxon>
        <taxon>Neoptera</taxon>
        <taxon>Endopterygota</taxon>
        <taxon>Hymenoptera</taxon>
        <taxon>Apocrita</taxon>
        <taxon>Ichneumonoidea</taxon>
        <taxon>Braconidae</taxon>
        <taxon>Euphorinae</taxon>
        <taxon>Microctonus</taxon>
    </lineage>
</organism>